<proteinExistence type="predicted"/>
<accession>A0A3E0H9B6</accession>
<name>A0A3E0H9B6_9GAMM</name>
<reference evidence="2 3" key="1">
    <citation type="submission" date="2018-08" db="EMBL/GenBank/DDBJ databases">
        <title>Genomic Encyclopedia of Type Strains, Phase IV (KMG-IV): sequencing the most valuable type-strain genomes for metagenomic binning, comparative biology and taxonomic classification.</title>
        <authorList>
            <person name="Goeker M."/>
        </authorList>
    </citation>
    <scope>NUCLEOTIDE SEQUENCE [LARGE SCALE GENOMIC DNA]</scope>
    <source>
        <strain evidence="2 3">DSM 26022</strain>
    </source>
</reference>
<evidence type="ECO:0000259" key="1">
    <source>
        <dbReference type="Pfam" id="PF00550"/>
    </source>
</evidence>
<keyword evidence="3" id="KW-1185">Reference proteome</keyword>
<evidence type="ECO:0000313" key="3">
    <source>
        <dbReference type="Proteomes" id="UP000256774"/>
    </source>
</evidence>
<dbReference type="RefSeq" id="WP_116207352.1">
    <property type="nucleotide sequence ID" value="NZ_QUNR01000001.1"/>
</dbReference>
<dbReference type="Pfam" id="PF00550">
    <property type="entry name" value="PP-binding"/>
    <property type="match status" value="1"/>
</dbReference>
<dbReference type="Gene3D" id="1.10.1200.10">
    <property type="entry name" value="ACP-like"/>
    <property type="match status" value="1"/>
</dbReference>
<dbReference type="SUPFAM" id="SSF47336">
    <property type="entry name" value="ACP-like"/>
    <property type="match status" value="1"/>
</dbReference>
<dbReference type="InterPro" id="IPR036736">
    <property type="entry name" value="ACP-like_sf"/>
</dbReference>
<gene>
    <name evidence="2" type="ORF">DFR26_0506</name>
</gene>
<organism evidence="2 3">
    <name type="scientific">Paraperlucidibaca baekdonensis</name>
    <dbReference type="NCBI Taxonomy" id="748120"/>
    <lineage>
        <taxon>Bacteria</taxon>
        <taxon>Pseudomonadati</taxon>
        <taxon>Pseudomonadota</taxon>
        <taxon>Gammaproteobacteria</taxon>
        <taxon>Moraxellales</taxon>
        <taxon>Moraxellaceae</taxon>
        <taxon>Paraperlucidibaca</taxon>
    </lineage>
</organism>
<dbReference type="AlphaFoldDB" id="A0A3E0H9B6"/>
<dbReference type="InterPro" id="IPR009081">
    <property type="entry name" value="PP-bd_ACP"/>
</dbReference>
<protein>
    <submittedName>
        <fullName evidence="2">Acyl carrier protein</fullName>
    </submittedName>
</protein>
<comment type="caution">
    <text evidence="2">The sequence shown here is derived from an EMBL/GenBank/DDBJ whole genome shotgun (WGS) entry which is preliminary data.</text>
</comment>
<dbReference type="EMBL" id="QUNR01000001">
    <property type="protein sequence ID" value="REH40306.1"/>
    <property type="molecule type" value="Genomic_DNA"/>
</dbReference>
<sequence length="101" mass="11047">MTIEQGGQTPEAILALVIETIRETINEDWIFDAEIDQATRFNDDLEIESIEFIKIAAAIQQHFGQQLDVSGWLSGKSIHELISLSVGDLSAYVMAALAQGG</sequence>
<dbReference type="OrthoDB" id="3785691at2"/>
<evidence type="ECO:0000313" key="2">
    <source>
        <dbReference type="EMBL" id="REH40306.1"/>
    </source>
</evidence>
<feature type="domain" description="Carrier" evidence="1">
    <location>
        <begin position="33"/>
        <end position="82"/>
    </location>
</feature>
<dbReference type="Proteomes" id="UP000256774">
    <property type="component" value="Unassembled WGS sequence"/>
</dbReference>